<dbReference type="AlphaFoldDB" id="E3NS17"/>
<dbReference type="GO" id="GO:0005576">
    <property type="term" value="C:extracellular region"/>
    <property type="evidence" value="ECO:0007669"/>
    <property type="project" value="UniProtKB-SubCell"/>
</dbReference>
<keyword evidence="3" id="KW-0964">Secreted</keyword>
<dbReference type="GO" id="GO:0005737">
    <property type="term" value="C:cytoplasm"/>
    <property type="evidence" value="ECO:0007669"/>
    <property type="project" value="UniProtKB-ARBA"/>
</dbReference>
<dbReference type="EMBL" id="DS269854">
    <property type="protein sequence ID" value="EFO89223.1"/>
    <property type="molecule type" value="Genomic_DNA"/>
</dbReference>
<evidence type="ECO:0000256" key="5">
    <source>
        <dbReference type="PROSITE-ProRule" id="PRU00047"/>
    </source>
</evidence>
<dbReference type="eggNOG" id="ENOG502SJGJ">
    <property type="taxonomic scope" value="Eukaryota"/>
</dbReference>
<dbReference type="HOGENOM" id="CLU_765573_0_0_1"/>
<evidence type="ECO:0000313" key="9">
    <source>
        <dbReference type="Proteomes" id="UP000008281"/>
    </source>
</evidence>
<evidence type="ECO:0000256" key="3">
    <source>
        <dbReference type="ARBA" id="ARBA00022525"/>
    </source>
</evidence>
<feature type="signal peptide" evidence="6">
    <location>
        <begin position="1"/>
        <end position="20"/>
    </location>
</feature>
<evidence type="ECO:0000259" key="7">
    <source>
        <dbReference type="PROSITE" id="PS50158"/>
    </source>
</evidence>
<organism evidence="9">
    <name type="scientific">Caenorhabditis remanei</name>
    <name type="common">Caenorhabditis vulgaris</name>
    <dbReference type="NCBI Taxonomy" id="31234"/>
    <lineage>
        <taxon>Eukaryota</taxon>
        <taxon>Metazoa</taxon>
        <taxon>Ecdysozoa</taxon>
        <taxon>Nematoda</taxon>
        <taxon>Chromadorea</taxon>
        <taxon>Rhabditida</taxon>
        <taxon>Rhabditina</taxon>
        <taxon>Rhabditomorpha</taxon>
        <taxon>Rhabditoidea</taxon>
        <taxon>Rhabditidae</taxon>
        <taxon>Peloderinae</taxon>
        <taxon>Caenorhabditis</taxon>
    </lineage>
</organism>
<feature type="chain" id="PRO_5003178999" description="CCHC-type domain-containing protein" evidence="6">
    <location>
        <begin position="21"/>
        <end position="362"/>
    </location>
</feature>
<keyword evidence="5" id="KW-0863">Zinc-finger</keyword>
<dbReference type="OrthoDB" id="5872898at2759"/>
<proteinExistence type="inferred from homology"/>
<name>E3NS17_CAERE</name>
<dbReference type="PROSITE" id="PS50158">
    <property type="entry name" value="ZF_CCHC"/>
    <property type="match status" value="1"/>
</dbReference>
<protein>
    <recommendedName>
        <fullName evidence="7">CCHC-type domain-containing protein</fullName>
    </recommendedName>
</protein>
<dbReference type="InterPro" id="IPR009981">
    <property type="entry name" value="DUF1505"/>
</dbReference>
<evidence type="ECO:0000256" key="1">
    <source>
        <dbReference type="ARBA" id="ARBA00004613"/>
    </source>
</evidence>
<dbReference type="Proteomes" id="UP000008281">
    <property type="component" value="Unassembled WGS sequence"/>
</dbReference>
<feature type="domain" description="CCHC-type" evidence="7">
    <location>
        <begin position="138"/>
        <end position="153"/>
    </location>
</feature>
<dbReference type="Gene3D" id="4.10.60.10">
    <property type="entry name" value="Zinc finger, CCHC-type"/>
    <property type="match status" value="1"/>
</dbReference>
<dbReference type="GO" id="GO:0003676">
    <property type="term" value="F:nucleic acid binding"/>
    <property type="evidence" value="ECO:0007669"/>
    <property type="project" value="InterPro"/>
</dbReference>
<dbReference type="GO" id="GO:0008270">
    <property type="term" value="F:zinc ion binding"/>
    <property type="evidence" value="ECO:0007669"/>
    <property type="project" value="UniProtKB-KW"/>
</dbReference>
<comment type="subcellular location">
    <subcellularLocation>
        <location evidence="1">Secreted</location>
    </subcellularLocation>
</comment>
<evidence type="ECO:0000256" key="6">
    <source>
        <dbReference type="SAM" id="SignalP"/>
    </source>
</evidence>
<accession>E3NS17</accession>
<dbReference type="Pfam" id="PF07403">
    <property type="entry name" value="DUF1505"/>
    <property type="match status" value="1"/>
</dbReference>
<keyword evidence="4 6" id="KW-0732">Signal</keyword>
<dbReference type="InterPro" id="IPR001878">
    <property type="entry name" value="Znf_CCHC"/>
</dbReference>
<gene>
    <name evidence="8" type="ORF">CRE_05336</name>
</gene>
<reference evidence="8" key="1">
    <citation type="submission" date="2007-07" db="EMBL/GenBank/DDBJ databases">
        <title>PCAP assembly of the Caenorhabditis remanei genome.</title>
        <authorList>
            <consortium name="The Caenorhabditis remanei Sequencing Consortium"/>
            <person name="Wilson R.K."/>
        </authorList>
    </citation>
    <scope>NUCLEOTIDE SEQUENCE [LARGE SCALE GENOMIC DNA]</scope>
    <source>
        <strain evidence="8">PB4641</strain>
    </source>
</reference>
<evidence type="ECO:0000256" key="4">
    <source>
        <dbReference type="ARBA" id="ARBA00022729"/>
    </source>
</evidence>
<keyword evidence="5" id="KW-0862">Zinc</keyword>
<keyword evidence="9" id="KW-1185">Reference proteome</keyword>
<dbReference type="SUPFAM" id="SSF57756">
    <property type="entry name" value="Retrovirus zinc finger-like domains"/>
    <property type="match status" value="1"/>
</dbReference>
<keyword evidence="5" id="KW-0479">Metal-binding</keyword>
<dbReference type="InParanoid" id="E3NS17"/>
<dbReference type="GO" id="GO:0019899">
    <property type="term" value="F:enzyme binding"/>
    <property type="evidence" value="ECO:0007669"/>
    <property type="project" value="UniProtKB-ARBA"/>
</dbReference>
<evidence type="ECO:0000256" key="2">
    <source>
        <dbReference type="ARBA" id="ARBA00005932"/>
    </source>
</evidence>
<dbReference type="InterPro" id="IPR036875">
    <property type="entry name" value="Znf_CCHC_sf"/>
</dbReference>
<evidence type="ECO:0000313" key="8">
    <source>
        <dbReference type="EMBL" id="EFO89223.1"/>
    </source>
</evidence>
<sequence>MNSLLSVVLIFSVAVMMAAGSSISSNVDSSKLCNKILCEVNATWKSEQNGDCFESTYHKKTYKSTHNGTVDPLVGVADCTKTLCGVTEKVKSDCPAAFGEKWDEFVNKPVLNNSLTARSHKRNSGDQDEIRTHAGKPCFDCGRRGHISKKCREQQDDEKSDRSGHRVNHVVAKTPRRRRDIYKVNGIYVKESKPRKGSTEVVKNGSRKRHVRRWPDEKFVKIQKNREETGTERCKSFVTRSPNPSRKENIGVFERHDRWGKKNPKENSRLQPELKVSFPETMRQHSAWNRGWKQQGSSTPTLPIPPQSSFAMYPWRNNFGCSEVTGRYVWIPNCYELRMMSGRDANWREFHQNDVAPVDFRC</sequence>
<comment type="similarity">
    <text evidence="2">Belongs to the UPF0375 family.</text>
</comment>